<evidence type="ECO:0000313" key="3">
    <source>
        <dbReference type="Proteomes" id="UP000652761"/>
    </source>
</evidence>
<evidence type="ECO:0000313" key="2">
    <source>
        <dbReference type="EMBL" id="MQM03576.1"/>
    </source>
</evidence>
<name>A0A843W6K5_COLES</name>
<organism evidence="2 3">
    <name type="scientific">Colocasia esculenta</name>
    <name type="common">Wild taro</name>
    <name type="synonym">Arum esculentum</name>
    <dbReference type="NCBI Taxonomy" id="4460"/>
    <lineage>
        <taxon>Eukaryota</taxon>
        <taxon>Viridiplantae</taxon>
        <taxon>Streptophyta</taxon>
        <taxon>Embryophyta</taxon>
        <taxon>Tracheophyta</taxon>
        <taxon>Spermatophyta</taxon>
        <taxon>Magnoliopsida</taxon>
        <taxon>Liliopsida</taxon>
        <taxon>Araceae</taxon>
        <taxon>Aroideae</taxon>
        <taxon>Colocasieae</taxon>
        <taxon>Colocasia</taxon>
    </lineage>
</organism>
<evidence type="ECO:0000256" key="1">
    <source>
        <dbReference type="SAM" id="MobiDB-lite"/>
    </source>
</evidence>
<dbReference type="EMBL" id="NMUH01003060">
    <property type="protein sequence ID" value="MQM03576.1"/>
    <property type="molecule type" value="Genomic_DNA"/>
</dbReference>
<dbReference type="AlphaFoldDB" id="A0A843W6K5"/>
<feature type="region of interest" description="Disordered" evidence="1">
    <location>
        <begin position="1"/>
        <end position="38"/>
    </location>
</feature>
<proteinExistence type="predicted"/>
<comment type="caution">
    <text evidence="2">The sequence shown here is derived from an EMBL/GenBank/DDBJ whole genome shotgun (WGS) entry which is preliminary data.</text>
</comment>
<accession>A0A843W6K5</accession>
<sequence length="113" mass="12838">MSRCGVRSRSAEPGAGVNREAGRDQSIRRVHNASNPGVATPLRLRRIVPLRPQEVARAQERGICPFSRWVCLTHRYSKFDNKSYRGPKSMKPVLNESRHIDLSTCKINLKIDK</sequence>
<protein>
    <submittedName>
        <fullName evidence="2">Uncharacterized protein</fullName>
    </submittedName>
</protein>
<keyword evidence="3" id="KW-1185">Reference proteome</keyword>
<gene>
    <name evidence="2" type="ORF">Taro_036362</name>
</gene>
<feature type="non-terminal residue" evidence="2">
    <location>
        <position position="113"/>
    </location>
</feature>
<dbReference type="Proteomes" id="UP000652761">
    <property type="component" value="Unassembled WGS sequence"/>
</dbReference>
<reference evidence="2" key="1">
    <citation type="submission" date="2017-07" db="EMBL/GenBank/DDBJ databases">
        <title>Taro Niue Genome Assembly and Annotation.</title>
        <authorList>
            <person name="Atibalentja N."/>
            <person name="Keating K."/>
            <person name="Fields C.J."/>
        </authorList>
    </citation>
    <scope>NUCLEOTIDE SEQUENCE</scope>
    <source>
        <strain evidence="2">Niue_2</strain>
        <tissue evidence="2">Leaf</tissue>
    </source>
</reference>